<evidence type="ECO:0000313" key="3">
    <source>
        <dbReference type="Proteomes" id="UP001182556"/>
    </source>
</evidence>
<dbReference type="Proteomes" id="UP001182556">
    <property type="component" value="Unassembled WGS sequence"/>
</dbReference>
<feature type="region of interest" description="Disordered" evidence="1">
    <location>
        <begin position="55"/>
        <end position="83"/>
    </location>
</feature>
<evidence type="ECO:0000313" key="2">
    <source>
        <dbReference type="EMBL" id="KAK1925929.1"/>
    </source>
</evidence>
<feature type="compositionally biased region" description="Polar residues" evidence="1">
    <location>
        <begin position="14"/>
        <end position="36"/>
    </location>
</feature>
<accession>A0AAD9L855</accession>
<name>A0AAD9L855_PAPLA</name>
<keyword evidence="3" id="KW-1185">Reference proteome</keyword>
<feature type="region of interest" description="Disordered" evidence="1">
    <location>
        <begin position="1"/>
        <end position="36"/>
    </location>
</feature>
<reference evidence="2" key="1">
    <citation type="submission" date="2023-02" db="EMBL/GenBank/DDBJ databases">
        <title>Identification and recombinant expression of a fungal hydrolase from Papiliotrema laurentii that hydrolyzes apple cutin and clears colloidal polyester polyurethane.</title>
        <authorList>
            <consortium name="DOE Joint Genome Institute"/>
            <person name="Roman V.A."/>
            <person name="Bojanowski C."/>
            <person name="Crable B.R."/>
            <person name="Wagner D.N."/>
            <person name="Hung C.S."/>
            <person name="Nadeau L.J."/>
            <person name="Schratz L."/>
            <person name="Haridas S."/>
            <person name="Pangilinan J."/>
            <person name="Lipzen A."/>
            <person name="Na H."/>
            <person name="Yan M."/>
            <person name="Ng V."/>
            <person name="Grigoriev I.V."/>
            <person name="Spatafora J.W."/>
            <person name="Barlow D."/>
            <person name="Biffinger J."/>
            <person name="Kelley-Loughnane N."/>
            <person name="Varaljay V.A."/>
            <person name="Crookes-Goodson W.J."/>
        </authorList>
    </citation>
    <scope>NUCLEOTIDE SEQUENCE</scope>
    <source>
        <strain evidence="2">5307AH</strain>
    </source>
</reference>
<dbReference type="EMBL" id="JAODAN010000003">
    <property type="protein sequence ID" value="KAK1925929.1"/>
    <property type="molecule type" value="Genomic_DNA"/>
</dbReference>
<protein>
    <submittedName>
        <fullName evidence="2">Uncharacterized protein</fullName>
    </submittedName>
</protein>
<gene>
    <name evidence="2" type="ORF">DB88DRAFT_545479</name>
</gene>
<feature type="compositionally biased region" description="Polar residues" evidence="1">
    <location>
        <begin position="67"/>
        <end position="78"/>
    </location>
</feature>
<dbReference type="AlphaFoldDB" id="A0AAD9L855"/>
<organism evidence="2 3">
    <name type="scientific">Papiliotrema laurentii</name>
    <name type="common">Cryptococcus laurentii</name>
    <dbReference type="NCBI Taxonomy" id="5418"/>
    <lineage>
        <taxon>Eukaryota</taxon>
        <taxon>Fungi</taxon>
        <taxon>Dikarya</taxon>
        <taxon>Basidiomycota</taxon>
        <taxon>Agaricomycotina</taxon>
        <taxon>Tremellomycetes</taxon>
        <taxon>Tremellales</taxon>
        <taxon>Rhynchogastremaceae</taxon>
        <taxon>Papiliotrema</taxon>
    </lineage>
</organism>
<comment type="caution">
    <text evidence="2">The sequence shown here is derived from an EMBL/GenBank/DDBJ whole genome shotgun (WGS) entry which is preliminary data.</text>
</comment>
<evidence type="ECO:0000256" key="1">
    <source>
        <dbReference type="SAM" id="MobiDB-lite"/>
    </source>
</evidence>
<proteinExistence type="predicted"/>
<sequence length="275" mass="30382">MDPVAPAPSESTRKGSSQHQFQTSNPEVGLTPSQEELLTRATLASIEDVISHINTRTHRYSPARPQTDASSQTHTTPGKNAESDDDAIFVDASQAGTVQHLRLPHHLRLIYHLSHGDCGASEKSFATLQEELSKRPLKGVFLSGVTSLFNGETNHDLLSRHFNLARKIVTRTKLSEQDQDLLSQCVQRSRWHRLAKGPALDNLTWLAALTATKTFLHGPVEGAKFKFASEKPDPVPLDWWCTKTAKQSSEPDDQLNAAQFTQERGELPAQHGCPV</sequence>